<dbReference type="Pfam" id="PF00496">
    <property type="entry name" value="SBP_bac_5"/>
    <property type="match status" value="1"/>
</dbReference>
<dbReference type="Gene3D" id="3.10.105.10">
    <property type="entry name" value="Dipeptide-binding Protein, Domain 3"/>
    <property type="match status" value="1"/>
</dbReference>
<accession>A0ABW4FCS1</accession>
<protein>
    <submittedName>
        <fullName evidence="4">ABC transporter substrate-binding protein</fullName>
    </submittedName>
</protein>
<dbReference type="InterPro" id="IPR000914">
    <property type="entry name" value="SBP_5_dom"/>
</dbReference>
<dbReference type="Gene3D" id="3.90.76.10">
    <property type="entry name" value="Dipeptide-binding Protein, Domain 1"/>
    <property type="match status" value="1"/>
</dbReference>
<dbReference type="PROSITE" id="PS51257">
    <property type="entry name" value="PROKAR_LIPOPROTEIN"/>
    <property type="match status" value="1"/>
</dbReference>
<sequence length="551" mass="58471">MKRSLVARRIRGRGAGALAIALAAAVAVGCAPVQQSSGPAAAPATDSFGTPADPAAVQQGGTLVMALSAEPDMLDPTQSRSLYSRYVFHTMCEKLYDLDEHTQIVPQLATALPTISADGLSVTIPLRQGVKFADGTTMDAQSVVTTFQRNLTMAGSGRKSELGPVTSVEATDPSTVVVHLSSPFAPLTSVLADRAGMIMSPAALQQLGDKFGTAPVCVGPFKFENRVAQNSIDVVRDPNYYDADKVHLDRITYRIITDASIRAANLRSGDAQVADTLSTQDTPALRTTPGIQVLESNSLGYQGITFNIGNVAGLDNPLGDKGTPVANDPRVRRAFELAVDRQGLVQAVFGGLYSSACSPISPDTTFTSEAAQACTPHDPDAARKLLEEAGVTVPYKISMITSNNPDSLRLAQALQATVATGGFDLEIQPVEYSALLDQQDRGDFEMLQLGWSGRIDPDNNIANYLSTGGGQNVAGYSDPALDELLTRARTATDQAERVRLYGEIVTKIHDADPIVYLYRQRNLTGVADSVSGVQVFPDGIVRVAFAGRTRV</sequence>
<name>A0ABW4FCS1_9PSEU</name>
<reference evidence="5" key="1">
    <citation type="journal article" date="2019" name="Int. J. Syst. Evol. Microbiol.">
        <title>The Global Catalogue of Microorganisms (GCM) 10K type strain sequencing project: providing services to taxonomists for standard genome sequencing and annotation.</title>
        <authorList>
            <consortium name="The Broad Institute Genomics Platform"/>
            <consortium name="The Broad Institute Genome Sequencing Center for Infectious Disease"/>
            <person name="Wu L."/>
            <person name="Ma J."/>
        </authorList>
    </citation>
    <scope>NUCLEOTIDE SEQUENCE [LARGE SCALE GENOMIC DNA]</scope>
    <source>
        <strain evidence="5">CCM 7043</strain>
    </source>
</reference>
<evidence type="ECO:0000313" key="4">
    <source>
        <dbReference type="EMBL" id="MFD1524577.1"/>
    </source>
</evidence>
<comment type="caution">
    <text evidence="4">The sequence shown here is derived from an EMBL/GenBank/DDBJ whole genome shotgun (WGS) entry which is preliminary data.</text>
</comment>
<feature type="domain" description="Solute-binding protein family 5" evidence="3">
    <location>
        <begin position="103"/>
        <end position="470"/>
    </location>
</feature>
<dbReference type="PANTHER" id="PTHR30290:SF38">
    <property type="entry name" value="D,D-DIPEPTIDE-BINDING PERIPLASMIC PROTEIN DDPA-RELATED"/>
    <property type="match status" value="1"/>
</dbReference>
<feature type="signal peptide" evidence="2">
    <location>
        <begin position="1"/>
        <end position="30"/>
    </location>
</feature>
<dbReference type="Proteomes" id="UP001597114">
    <property type="component" value="Unassembled WGS sequence"/>
</dbReference>
<keyword evidence="1 2" id="KW-0732">Signal</keyword>
<dbReference type="Gene3D" id="3.40.190.10">
    <property type="entry name" value="Periplasmic binding protein-like II"/>
    <property type="match status" value="1"/>
</dbReference>
<organism evidence="4 5">
    <name type="scientific">Pseudonocardia yunnanensis</name>
    <dbReference type="NCBI Taxonomy" id="58107"/>
    <lineage>
        <taxon>Bacteria</taxon>
        <taxon>Bacillati</taxon>
        <taxon>Actinomycetota</taxon>
        <taxon>Actinomycetes</taxon>
        <taxon>Pseudonocardiales</taxon>
        <taxon>Pseudonocardiaceae</taxon>
        <taxon>Pseudonocardia</taxon>
    </lineage>
</organism>
<dbReference type="PANTHER" id="PTHR30290">
    <property type="entry name" value="PERIPLASMIC BINDING COMPONENT OF ABC TRANSPORTER"/>
    <property type="match status" value="1"/>
</dbReference>
<dbReference type="InterPro" id="IPR030678">
    <property type="entry name" value="Peptide/Ni-bd"/>
</dbReference>
<evidence type="ECO:0000313" key="5">
    <source>
        <dbReference type="Proteomes" id="UP001597114"/>
    </source>
</evidence>
<evidence type="ECO:0000256" key="1">
    <source>
        <dbReference type="ARBA" id="ARBA00022729"/>
    </source>
</evidence>
<evidence type="ECO:0000259" key="3">
    <source>
        <dbReference type="Pfam" id="PF00496"/>
    </source>
</evidence>
<dbReference type="RefSeq" id="WP_344723253.1">
    <property type="nucleotide sequence ID" value="NZ_BAAAUS010000018.1"/>
</dbReference>
<feature type="chain" id="PRO_5046440352" evidence="2">
    <location>
        <begin position="31"/>
        <end position="551"/>
    </location>
</feature>
<dbReference type="SUPFAM" id="SSF53850">
    <property type="entry name" value="Periplasmic binding protein-like II"/>
    <property type="match status" value="1"/>
</dbReference>
<dbReference type="PIRSF" id="PIRSF002741">
    <property type="entry name" value="MppA"/>
    <property type="match status" value="1"/>
</dbReference>
<gene>
    <name evidence="4" type="ORF">ACFSJD_44340</name>
</gene>
<dbReference type="EMBL" id="JBHUCO010000088">
    <property type="protein sequence ID" value="MFD1524577.1"/>
    <property type="molecule type" value="Genomic_DNA"/>
</dbReference>
<evidence type="ECO:0000256" key="2">
    <source>
        <dbReference type="SAM" id="SignalP"/>
    </source>
</evidence>
<dbReference type="InterPro" id="IPR039424">
    <property type="entry name" value="SBP_5"/>
</dbReference>
<proteinExistence type="predicted"/>
<keyword evidence="5" id="KW-1185">Reference proteome</keyword>